<evidence type="ECO:0000313" key="3">
    <source>
        <dbReference type="EMBL" id="GBG00176.1"/>
    </source>
</evidence>
<reference evidence="3 4" key="1">
    <citation type="journal article" date="2018" name="Sci. Rep.">
        <title>Raphidocelis subcapitata (=Pseudokirchneriella subcapitata) provides an insight into genome evolution and environmental adaptations in the Sphaeropleales.</title>
        <authorList>
            <person name="Suzuki S."/>
            <person name="Yamaguchi H."/>
            <person name="Nakajima N."/>
            <person name="Kawachi M."/>
        </authorList>
    </citation>
    <scope>NUCLEOTIDE SEQUENCE [LARGE SCALE GENOMIC DNA]</scope>
    <source>
        <strain evidence="3 4">NIES-35</strain>
    </source>
</reference>
<dbReference type="InParanoid" id="A0A2V0PS74"/>
<name>A0A2V0PS74_9CHLO</name>
<protein>
    <recommendedName>
        <fullName evidence="5">HMG box domain-containing protein</fullName>
    </recommendedName>
</protein>
<keyword evidence="4" id="KW-1185">Reference proteome</keyword>
<dbReference type="OrthoDB" id="191206at2759"/>
<gene>
    <name evidence="3" type="ORF">Rsub_12933</name>
</gene>
<evidence type="ECO:0000256" key="2">
    <source>
        <dbReference type="SAM" id="SignalP"/>
    </source>
</evidence>
<dbReference type="PROSITE" id="PS51257">
    <property type="entry name" value="PROKAR_LIPOPROTEIN"/>
    <property type="match status" value="1"/>
</dbReference>
<feature type="compositionally biased region" description="Gly residues" evidence="1">
    <location>
        <begin position="245"/>
        <end position="255"/>
    </location>
</feature>
<organism evidence="3 4">
    <name type="scientific">Raphidocelis subcapitata</name>
    <dbReference type="NCBI Taxonomy" id="307507"/>
    <lineage>
        <taxon>Eukaryota</taxon>
        <taxon>Viridiplantae</taxon>
        <taxon>Chlorophyta</taxon>
        <taxon>core chlorophytes</taxon>
        <taxon>Chlorophyceae</taxon>
        <taxon>CS clade</taxon>
        <taxon>Sphaeropleales</taxon>
        <taxon>Selenastraceae</taxon>
        <taxon>Raphidocelis</taxon>
    </lineage>
</organism>
<dbReference type="AlphaFoldDB" id="A0A2V0PS74"/>
<keyword evidence="2" id="KW-0732">Signal</keyword>
<evidence type="ECO:0000256" key="1">
    <source>
        <dbReference type="SAM" id="MobiDB-lite"/>
    </source>
</evidence>
<proteinExistence type="predicted"/>
<feature type="signal peptide" evidence="2">
    <location>
        <begin position="1"/>
        <end position="25"/>
    </location>
</feature>
<dbReference type="Proteomes" id="UP000247498">
    <property type="component" value="Unassembled WGS sequence"/>
</dbReference>
<evidence type="ECO:0000313" key="4">
    <source>
        <dbReference type="Proteomes" id="UP000247498"/>
    </source>
</evidence>
<dbReference type="STRING" id="307507.A0A2V0PS74"/>
<accession>A0A2V0PS74</accession>
<dbReference type="EMBL" id="BDRX01000197">
    <property type="protein sequence ID" value="GBG00176.1"/>
    <property type="molecule type" value="Genomic_DNA"/>
</dbReference>
<feature type="chain" id="PRO_5015908126" description="HMG box domain-containing protein" evidence="2">
    <location>
        <begin position="26"/>
        <end position="387"/>
    </location>
</feature>
<feature type="region of interest" description="Disordered" evidence="1">
    <location>
        <begin position="221"/>
        <end position="256"/>
    </location>
</feature>
<evidence type="ECO:0008006" key="5">
    <source>
        <dbReference type="Google" id="ProtNLM"/>
    </source>
</evidence>
<sequence>MTRRRRVSGPSLVAGLVLLACRGACFDPCAPIEPLKKEPGASFVVGLAFWPGAREADWGSPEGGVNACDPAQRANLTALGVRFAAFSARLDQLSVLRTTFAEQLALAAAAGPRAPQVVSAVAFRGGVRSEARYVASGDAAVTGGTGFVATLSLMSKFERGVLRYLQFYNLTCNDCGGAGGGRCIGGTSCTLPPEACTCGGSGGGGGGAAAAEAAAEGAAAEPAPAGGGAAAGREQRSSGTAGLPAPGGGAGGEAGGAAPAAAAARAAPSRRRLAQASDAGSGACDAAELEFCATSFNLAFDGLDAGGAAFRTAVQVRKLNSYSLVALFDQGRGKALELKSKYDATVGRAVGQAWGSFSDAGRQVAAAFTGGRDDRAPMQVAAPGAAR</sequence>
<comment type="caution">
    <text evidence="3">The sequence shown here is derived from an EMBL/GenBank/DDBJ whole genome shotgun (WGS) entry which is preliminary data.</text>
</comment>